<gene>
    <name evidence="1" type="ORF">PCOL08062_LOCUS7907</name>
</gene>
<dbReference type="EMBL" id="HBDZ01010402">
    <property type="protein sequence ID" value="CAD8243008.1"/>
    <property type="molecule type" value="Transcribed_RNA"/>
</dbReference>
<dbReference type="SUPFAM" id="SSF55961">
    <property type="entry name" value="Bet v1-like"/>
    <property type="match status" value="1"/>
</dbReference>
<evidence type="ECO:0000313" key="1">
    <source>
        <dbReference type="EMBL" id="CAD8243008.1"/>
    </source>
</evidence>
<protein>
    <recommendedName>
        <fullName evidence="2">START domain-containing protein</fullName>
    </recommendedName>
</protein>
<reference evidence="1" key="1">
    <citation type="submission" date="2021-01" db="EMBL/GenBank/DDBJ databases">
        <authorList>
            <person name="Corre E."/>
            <person name="Pelletier E."/>
            <person name="Niang G."/>
            <person name="Scheremetjew M."/>
            <person name="Finn R."/>
            <person name="Kale V."/>
            <person name="Holt S."/>
            <person name="Cochrane G."/>
            <person name="Meng A."/>
            <person name="Brown T."/>
            <person name="Cohen L."/>
        </authorList>
    </citation>
    <scope>NUCLEOTIDE SEQUENCE</scope>
    <source>
        <strain evidence="1">CCMP1413</strain>
    </source>
</reference>
<organism evidence="1">
    <name type="scientific">Prasinoderma coloniale</name>
    <dbReference type="NCBI Taxonomy" id="156133"/>
    <lineage>
        <taxon>Eukaryota</taxon>
        <taxon>Viridiplantae</taxon>
        <taxon>Prasinodermophyta</taxon>
        <taxon>Prasinodermophyceae</taxon>
        <taxon>Prasinodermales</taxon>
        <taxon>Prasinodermaceae</taxon>
        <taxon>Prasinoderma</taxon>
    </lineage>
</organism>
<dbReference type="AlphaFoldDB" id="A0A7R9TRJ1"/>
<evidence type="ECO:0008006" key="2">
    <source>
        <dbReference type="Google" id="ProtNLM"/>
    </source>
</evidence>
<dbReference type="InterPro" id="IPR023393">
    <property type="entry name" value="START-like_dom_sf"/>
</dbReference>
<name>A0A7R9TRJ1_9VIRI</name>
<sequence length="251" mass="26602">MREPPAGLVQALNDSQATLEATLAAGEGWKVRLKERAGALVVTSRAGPKSGPVIVRGALRVSLPAVGADGEADSELARRVFEEYVLYERRVVWDAGIASQTQIRAYADGQHSVNAYEVHGAAGGLVQARYFVEARRTLCAEGQSPPYTNVCVDWTLDDAEAMATLPKGGKKHIRGRNLPGSGLVMRRADGRTDGRATFEISMVGCSDLGGWLPASVTDRATYGAYRDILLGGVEALKGVGVDVRLEPAPGA</sequence>
<proteinExistence type="predicted"/>
<accession>A0A7R9TRJ1</accession>
<dbReference type="Gene3D" id="3.30.530.20">
    <property type="match status" value="1"/>
</dbReference>